<dbReference type="Proteomes" id="UP000002320">
    <property type="component" value="Unassembled WGS sequence"/>
</dbReference>
<evidence type="ECO:0000256" key="2">
    <source>
        <dbReference type="ARBA" id="ARBA00022692"/>
    </source>
</evidence>
<reference evidence="9" key="1">
    <citation type="submission" date="2007-03" db="EMBL/GenBank/DDBJ databases">
        <title>Annotation of Culex pipiens quinquefasciatus.</title>
        <authorList>
            <consortium name="The Broad Institute Genome Sequencing Platform"/>
            <person name="Atkinson P.W."/>
            <person name="Hemingway J."/>
            <person name="Christensen B.M."/>
            <person name="Higgs S."/>
            <person name="Kodira C."/>
            <person name="Hannick L."/>
            <person name="Megy K."/>
            <person name="O'Leary S."/>
            <person name="Pearson M."/>
            <person name="Haas B.J."/>
            <person name="Mauceli E."/>
            <person name="Wortman J.R."/>
            <person name="Lee N.H."/>
            <person name="Guigo R."/>
            <person name="Stanke M."/>
            <person name="Alvarado L."/>
            <person name="Amedeo P."/>
            <person name="Antoine C.H."/>
            <person name="Arensburger P."/>
            <person name="Bidwell S.L."/>
            <person name="Crawford M."/>
            <person name="Camaro F."/>
            <person name="Devon K."/>
            <person name="Engels R."/>
            <person name="Hammond M."/>
            <person name="Howarth C."/>
            <person name="Koehrsen M."/>
            <person name="Lawson D."/>
            <person name="Montgomery P."/>
            <person name="Nene V."/>
            <person name="Nusbaum C."/>
            <person name="Puiu D."/>
            <person name="Romero-Severson J."/>
            <person name="Severson D.W."/>
            <person name="Shumway M."/>
            <person name="Sisk P."/>
            <person name="Stolte C."/>
            <person name="Zeng Q."/>
            <person name="Eisenstadt E."/>
            <person name="Fraser-Liggett C."/>
            <person name="Strausberg R."/>
            <person name="Galagan J."/>
            <person name="Birren B."/>
            <person name="Collins F.H."/>
        </authorList>
    </citation>
    <scope>NUCLEOTIDE SEQUENCE [LARGE SCALE GENOMIC DNA]</scope>
    <source>
        <strain evidence="9">JHB</strain>
    </source>
</reference>
<dbReference type="Pfam" id="PF16165">
    <property type="entry name" value="Ferlin_C"/>
    <property type="match status" value="1"/>
</dbReference>
<evidence type="ECO:0000256" key="4">
    <source>
        <dbReference type="ARBA" id="ARBA00022989"/>
    </source>
</evidence>
<dbReference type="InterPro" id="IPR032362">
    <property type="entry name" value="Ferlin_C"/>
</dbReference>
<dbReference type="OrthoDB" id="10059618at2759"/>
<sequence>MLRFFSNLLTPFTDDGNLQRVKYCISIFRGEFTDKSDYAVQVTYGGIKCQTTSIPVALDASKYFKEEKFLMKLIVLNVLVFDADSFGAALKELKSFSEKSPLADDKILSVQRDLTKLLQKLTQLADNCGCVYAKLDVAIWVGTEEQDATEEARSKRQHQGKHHYQQQVQCHTSAVGPVKCIANVYQGKIEAGFDSSGLSDPKLVVLLENREMATAGTHKTYEVIGTGQLKCSLRHTFPERDCPIDTNGVVPPESNSLLDSRKSENNETSTPPDTGGHTSAPEVGHKVVSHRKGKLSGQWMEFDDQRLDKVLRWVGLYRNGTKMASVLMSCHVQHQLVPALKTIGHTVKNSIMHPVKTNLAKRRNSLETDYTWWTKFYNSASPLPSAHNLRSIPILAPETKVIIVVYIVQGLNLRSRDLFSLSDAYVRLQLGSTKIVDRPNFVKDQTNPVFGKRFVLHGSLPRDQHLQISVLDHDNCFADDLIGTTCVDIEDRFQSCHSLSIGLPVEYSSSEDPRERLALAALKNFHKIPVVGCHFVPEHVETRSLYHPDNPRIEQGKLQLWIETYPEGCVPNLVDITPNPPKPFELRVIVWNTKDVILDEKNIFGTLMSDIYVKCWLQDISDAQFTDIHYRSLDGSGNFNWRMIFPFNYSSSDIMVRIESFAEHRNERPNIQLMPFGNSFQMVVKRKKSFYEQLDTEHKVPPLLTVQVWDNDLLTRDDFLGTLNLNLAQLPAPASKPAKCGLPEPGSGSKGDERRFLNLFREGKVRGWYPIAGHGNGKLVQTGKIELELQILSEEEAILQPAGKGRKPPQSLAMPDRPDTSFNWYRSPLKSFRKILWPLARKALLMCTLVLLLVLLFYGLIIMLPTSTIISQALARKASTDRIVRTGIVDVP</sequence>
<dbReference type="VEuPathDB" id="VectorBase:CPIJ002325"/>
<dbReference type="PANTHER" id="PTHR12546:SF60">
    <property type="entry name" value="MISFIRE, ISOFORM F"/>
    <property type="match status" value="1"/>
</dbReference>
<dbReference type="KEGG" id="cqu:CpipJ_CPIJ002325"/>
<dbReference type="EnsemblMetazoa" id="CPIJ002325-RA">
    <property type="protein sequence ID" value="CPIJ002325-PA"/>
    <property type="gene ID" value="CPIJ002325"/>
</dbReference>
<dbReference type="EMBL" id="DS231843">
    <property type="protein sequence ID" value="EDS35493.1"/>
    <property type="molecule type" value="Genomic_DNA"/>
</dbReference>
<dbReference type="InterPro" id="IPR037721">
    <property type="entry name" value="Ferlin"/>
</dbReference>
<evidence type="ECO:0000256" key="1">
    <source>
        <dbReference type="ARBA" id="ARBA00004167"/>
    </source>
</evidence>
<name>B0W5L0_CULQU</name>
<dbReference type="AlphaFoldDB" id="B0W5L0"/>
<organism>
    <name type="scientific">Culex quinquefasciatus</name>
    <name type="common">Southern house mosquito</name>
    <name type="synonym">Culex pungens</name>
    <dbReference type="NCBI Taxonomy" id="7176"/>
    <lineage>
        <taxon>Eukaryota</taxon>
        <taxon>Metazoa</taxon>
        <taxon>Ecdysozoa</taxon>
        <taxon>Arthropoda</taxon>
        <taxon>Hexapoda</taxon>
        <taxon>Insecta</taxon>
        <taxon>Pterygota</taxon>
        <taxon>Neoptera</taxon>
        <taxon>Endopterygota</taxon>
        <taxon>Diptera</taxon>
        <taxon>Nematocera</taxon>
        <taxon>Culicoidea</taxon>
        <taxon>Culicidae</taxon>
        <taxon>Culicinae</taxon>
        <taxon>Culicini</taxon>
        <taxon>Culex</taxon>
        <taxon>Culex</taxon>
    </lineage>
</organism>
<dbReference type="InterPro" id="IPR000008">
    <property type="entry name" value="C2_dom"/>
</dbReference>
<comment type="subcellular location">
    <subcellularLocation>
        <location evidence="1">Membrane</location>
        <topology evidence="1">Single-pass membrane protein</topology>
    </subcellularLocation>
</comment>
<dbReference type="SMART" id="SM00239">
    <property type="entry name" value="C2"/>
    <property type="match status" value="1"/>
</dbReference>
<keyword evidence="2 7" id="KW-0812">Transmembrane</keyword>
<dbReference type="InterPro" id="IPR037724">
    <property type="entry name" value="C2E_Ferlin"/>
</dbReference>
<dbReference type="STRING" id="7176.B0W5L0"/>
<protein>
    <recommendedName>
        <fullName evidence="8">C2 domain-containing protein</fullName>
    </recommendedName>
</protein>
<dbReference type="InterPro" id="IPR037725">
    <property type="entry name" value="C2F_Ferlin"/>
</dbReference>
<keyword evidence="11" id="KW-1185">Reference proteome</keyword>
<gene>
    <name evidence="10" type="primary">6033564</name>
    <name evidence="9" type="ORF">CpipJ_CPIJ002325</name>
</gene>
<dbReference type="InParanoid" id="B0W5L0"/>
<dbReference type="PROSITE" id="PS50004">
    <property type="entry name" value="C2"/>
    <property type="match status" value="2"/>
</dbReference>
<dbReference type="CDD" id="cd04037">
    <property type="entry name" value="C2E_Ferlin"/>
    <property type="match status" value="1"/>
</dbReference>
<dbReference type="HOGENOM" id="CLU_323968_0_0_1"/>
<accession>B0W5L0</accession>
<feature type="domain" description="C2" evidence="8">
    <location>
        <begin position="384"/>
        <end position="503"/>
    </location>
</feature>
<evidence type="ECO:0000313" key="10">
    <source>
        <dbReference type="EnsemblMetazoa" id="CPIJ002325-PA"/>
    </source>
</evidence>
<evidence type="ECO:0000256" key="5">
    <source>
        <dbReference type="ARBA" id="ARBA00023136"/>
    </source>
</evidence>
<feature type="region of interest" description="Disordered" evidence="6">
    <location>
        <begin position="734"/>
        <end position="753"/>
    </location>
</feature>
<dbReference type="Gene3D" id="2.60.40.150">
    <property type="entry name" value="C2 domain"/>
    <property type="match status" value="2"/>
</dbReference>
<evidence type="ECO:0000256" key="6">
    <source>
        <dbReference type="SAM" id="MobiDB-lite"/>
    </source>
</evidence>
<feature type="domain" description="C2" evidence="8">
    <location>
        <begin position="566"/>
        <end position="741"/>
    </location>
</feature>
<keyword evidence="5 7" id="KW-0472">Membrane</keyword>
<dbReference type="VEuPathDB" id="VectorBase:CQUJHB002879"/>
<dbReference type="CDD" id="cd08374">
    <property type="entry name" value="C2F_Ferlin"/>
    <property type="match status" value="1"/>
</dbReference>
<evidence type="ECO:0000256" key="7">
    <source>
        <dbReference type="SAM" id="Phobius"/>
    </source>
</evidence>
<dbReference type="SUPFAM" id="SSF49562">
    <property type="entry name" value="C2 domain (Calcium/lipid-binding domain, CaLB)"/>
    <property type="match status" value="2"/>
</dbReference>
<evidence type="ECO:0000256" key="3">
    <source>
        <dbReference type="ARBA" id="ARBA00022737"/>
    </source>
</evidence>
<evidence type="ECO:0000259" key="8">
    <source>
        <dbReference type="PROSITE" id="PS50004"/>
    </source>
</evidence>
<proteinExistence type="predicted"/>
<dbReference type="GO" id="GO:0007009">
    <property type="term" value="P:plasma membrane organization"/>
    <property type="evidence" value="ECO:0007669"/>
    <property type="project" value="TreeGrafter"/>
</dbReference>
<keyword evidence="3" id="KW-0677">Repeat</keyword>
<dbReference type="Pfam" id="PF00168">
    <property type="entry name" value="C2"/>
    <property type="match status" value="2"/>
</dbReference>
<feature type="transmembrane region" description="Helical" evidence="7">
    <location>
        <begin position="843"/>
        <end position="864"/>
    </location>
</feature>
<reference evidence="10" key="2">
    <citation type="submission" date="2021-02" db="UniProtKB">
        <authorList>
            <consortium name="EnsemblMetazoa"/>
        </authorList>
    </citation>
    <scope>IDENTIFICATION</scope>
    <source>
        <strain evidence="10">JHB</strain>
    </source>
</reference>
<dbReference type="PANTHER" id="PTHR12546">
    <property type="entry name" value="FER-1-LIKE"/>
    <property type="match status" value="1"/>
</dbReference>
<dbReference type="GO" id="GO:0016020">
    <property type="term" value="C:membrane"/>
    <property type="evidence" value="ECO:0007669"/>
    <property type="project" value="UniProtKB-SubCell"/>
</dbReference>
<dbReference type="eggNOG" id="KOG1326">
    <property type="taxonomic scope" value="Eukaryota"/>
</dbReference>
<evidence type="ECO:0000313" key="11">
    <source>
        <dbReference type="Proteomes" id="UP000002320"/>
    </source>
</evidence>
<evidence type="ECO:0000313" key="9">
    <source>
        <dbReference type="EMBL" id="EDS35493.1"/>
    </source>
</evidence>
<feature type="region of interest" description="Disordered" evidence="6">
    <location>
        <begin position="243"/>
        <end position="290"/>
    </location>
</feature>
<dbReference type="InterPro" id="IPR035892">
    <property type="entry name" value="C2_domain_sf"/>
</dbReference>
<keyword evidence="4 7" id="KW-1133">Transmembrane helix</keyword>